<evidence type="ECO:0000313" key="2">
    <source>
        <dbReference type="EMBL" id="APH73400.1"/>
    </source>
</evidence>
<dbReference type="OrthoDB" id="9791494at2"/>
<dbReference type="KEGG" id="meso:BSQ44_19990"/>
<feature type="region of interest" description="Disordered" evidence="1">
    <location>
        <begin position="155"/>
        <end position="175"/>
    </location>
</feature>
<organism evidence="2 3">
    <name type="scientific">Aquibium oceanicum</name>
    <dbReference type="NCBI Taxonomy" id="1670800"/>
    <lineage>
        <taxon>Bacteria</taxon>
        <taxon>Pseudomonadati</taxon>
        <taxon>Pseudomonadota</taxon>
        <taxon>Alphaproteobacteria</taxon>
        <taxon>Hyphomicrobiales</taxon>
        <taxon>Phyllobacteriaceae</taxon>
        <taxon>Aquibium</taxon>
    </lineage>
</organism>
<dbReference type="STRING" id="1670800.BSQ44_19990"/>
<protein>
    <recommendedName>
        <fullName evidence="4">Resolvase/invertase-type recombinase catalytic domain-containing protein</fullName>
    </recommendedName>
</protein>
<name>A0A1L3SVJ1_9HYPH</name>
<dbReference type="RefSeq" id="WP_072606868.1">
    <property type="nucleotide sequence ID" value="NZ_CP018171.1"/>
</dbReference>
<accession>A0A1L3SVJ1</accession>
<reference evidence="3" key="1">
    <citation type="submission" date="2016-11" db="EMBL/GenBank/DDBJ databases">
        <title>Mesorhizobium oceanicum sp. nov., isolated from deep seawater in South China Sea.</title>
        <authorList>
            <person name="Fu G.-Y."/>
        </authorList>
    </citation>
    <scope>NUCLEOTIDE SEQUENCE [LARGE SCALE GENOMIC DNA]</scope>
    <source>
        <strain evidence="3">B7</strain>
    </source>
</reference>
<gene>
    <name evidence="2" type="ORF">BSQ44_19990</name>
</gene>
<evidence type="ECO:0000313" key="3">
    <source>
        <dbReference type="Proteomes" id="UP000182840"/>
    </source>
</evidence>
<evidence type="ECO:0008006" key="4">
    <source>
        <dbReference type="Google" id="ProtNLM"/>
    </source>
</evidence>
<dbReference type="EMBL" id="CP018171">
    <property type="protein sequence ID" value="APH73400.1"/>
    <property type="molecule type" value="Genomic_DNA"/>
</dbReference>
<sequence length="247" mass="27456">MAELIAAIGYVFAYCRRRPRSAIEAAELPAVASQVQMLRRATTEGRVRLEKTAYDLPTNRQSVFFERRRFVEVVQEASARGLAVAVADLSWLLGTVTHKKFTVLGDMLQNSGALIWDVSRRRYWDSLPKEEQMTIMSEAARGNVIRSRNIKSGLTKRTKSSKQAAKANARKGTNANSLRSANLALQLQSVVQEVRLQQGDALSPTALAAALNERQIPSPRGGRWSHNSAKNLILRIDRLRKGELAST</sequence>
<keyword evidence="3" id="KW-1185">Reference proteome</keyword>
<dbReference type="AlphaFoldDB" id="A0A1L3SVJ1"/>
<evidence type="ECO:0000256" key="1">
    <source>
        <dbReference type="SAM" id="MobiDB-lite"/>
    </source>
</evidence>
<dbReference type="Proteomes" id="UP000182840">
    <property type="component" value="Chromosome"/>
</dbReference>
<proteinExistence type="predicted"/>